<evidence type="ECO:0000313" key="4">
    <source>
        <dbReference type="Proteomes" id="UP000187455"/>
    </source>
</evidence>
<proteinExistence type="predicted"/>
<name>A0A1R0GX98_9FUNG</name>
<feature type="region of interest" description="Disordered" evidence="2">
    <location>
        <begin position="1"/>
        <end position="51"/>
    </location>
</feature>
<sequence length="835" mass="92753">MFRSKSKSPKSSTPKKLSPSDISSPSGLRSLSHSPTSNTGNSIEMGELDSVESKDQVYWPTLSSVSSPNSKINTELHSIDTKIPSLSETLGQDILKSNLESVPSDSVQISDVPENKIAQNSINTPSNLENVSFKPQNSLAESSDDVSRISPAKSISAQLDLAINSSVPLPNSHVSQDLLVQNTKANSSSTNIHDPSLNSLVDSKLKDVALGSNKLDSIVNDFKKRMSIITNPTVTTGGGLENIFSQIDLSTNREFSNSAKRTFIETITPVKKELYLEKEKSGFVDSPLRAPPPFKKLFSQNQNISSISSKNKTLPSEPQLSPILTSPSFQKIESDILKPDENIADIDTPMSPTHNKTSNLNNNELIIEDSAPVVIGSSDIKEKFNANIESLSVFDPFGSSSITSSINPDQALASLIPLPSSPFPDSEEPHGFDTSVEPTIKSNKKSTDTLLVPITPSKGLSDKGVIDWESPGTFGVYNDSQIEEETLLQHSRELEAQKNMYLEMINNLKTSSDMKLQEMQEIYNQEKDSLVDGYDFKIAKLEADLSSSLEKSAGMEEEMKSLMSLNLSLEQKIDDFDSEIQNKLSEMEKRKNAESEFVISDLKKEFETHLNKTIEDMKIAHKKEISEIELKNDESLRELEAKHAKESDELLEKYTKESENLAQIKDEYQEYIQLSGAYMDGKDKENDGLTRELANLTLERQGLNDQVLNLNKALIDTQDKLSATDTQLSELERLNIELSEEKVTLEKDLKVAIDREQIIVNHFKEQSSLAMEKISELEAQLSQAQSDSDIYKAQVARLEFSLKRAKVETANLKEENEELTNMYSNLESMMSKGRG</sequence>
<keyword evidence="4" id="KW-1185">Reference proteome</keyword>
<keyword evidence="1" id="KW-0175">Coiled coil</keyword>
<dbReference type="AlphaFoldDB" id="A0A1R0GX98"/>
<feature type="coiled-coil region" evidence="1">
    <location>
        <begin position="647"/>
        <end position="832"/>
    </location>
</feature>
<accession>A0A1R0GX98</accession>
<dbReference type="OrthoDB" id="5567429at2759"/>
<evidence type="ECO:0000313" key="3">
    <source>
        <dbReference type="EMBL" id="OLY81517.1"/>
    </source>
</evidence>
<dbReference type="Proteomes" id="UP000187455">
    <property type="component" value="Unassembled WGS sequence"/>
</dbReference>
<organism evidence="3 4">
    <name type="scientific">Smittium mucronatum</name>
    <dbReference type="NCBI Taxonomy" id="133383"/>
    <lineage>
        <taxon>Eukaryota</taxon>
        <taxon>Fungi</taxon>
        <taxon>Fungi incertae sedis</taxon>
        <taxon>Zoopagomycota</taxon>
        <taxon>Kickxellomycotina</taxon>
        <taxon>Harpellomycetes</taxon>
        <taxon>Harpellales</taxon>
        <taxon>Legeriomycetaceae</taxon>
        <taxon>Smittium</taxon>
    </lineage>
</organism>
<comment type="caution">
    <text evidence="3">The sequence shown here is derived from an EMBL/GenBank/DDBJ whole genome shotgun (WGS) entry which is preliminary data.</text>
</comment>
<feature type="coiled-coil region" evidence="1">
    <location>
        <begin position="538"/>
        <end position="586"/>
    </location>
</feature>
<protein>
    <submittedName>
        <fullName evidence="3">Uncharacterized protein</fullName>
    </submittedName>
</protein>
<reference evidence="3 4" key="1">
    <citation type="journal article" date="2016" name="Mol. Biol. Evol.">
        <title>Genome-Wide Survey of Gut Fungi (Harpellales) Reveals the First Horizontally Transferred Ubiquitin Gene from a Mosquito Host.</title>
        <authorList>
            <person name="Wang Y."/>
            <person name="White M.M."/>
            <person name="Kvist S."/>
            <person name="Moncalvo J.M."/>
        </authorList>
    </citation>
    <scope>NUCLEOTIDE SEQUENCE [LARGE SCALE GENOMIC DNA]</scope>
    <source>
        <strain evidence="3 4">ALG-7-W6</strain>
    </source>
</reference>
<evidence type="ECO:0000256" key="2">
    <source>
        <dbReference type="SAM" id="MobiDB-lite"/>
    </source>
</evidence>
<feature type="compositionally biased region" description="Low complexity" evidence="2">
    <location>
        <begin position="9"/>
        <end position="35"/>
    </location>
</feature>
<dbReference type="EMBL" id="LSSL01002385">
    <property type="protein sequence ID" value="OLY81517.1"/>
    <property type="molecule type" value="Genomic_DNA"/>
</dbReference>
<gene>
    <name evidence="3" type="ORF">AYI68_g4375</name>
</gene>
<evidence type="ECO:0000256" key="1">
    <source>
        <dbReference type="SAM" id="Coils"/>
    </source>
</evidence>